<evidence type="ECO:0000259" key="6">
    <source>
        <dbReference type="PROSITE" id="PS50002"/>
    </source>
</evidence>
<evidence type="ECO:0000313" key="7">
    <source>
        <dbReference type="EMBL" id="KAG0248508.1"/>
    </source>
</evidence>
<dbReference type="Gene3D" id="2.30.30.40">
    <property type="entry name" value="SH3 Domains"/>
    <property type="match status" value="1"/>
</dbReference>
<feature type="signal peptide" evidence="5">
    <location>
        <begin position="1"/>
        <end position="33"/>
    </location>
</feature>
<proteinExistence type="predicted"/>
<evidence type="ECO:0000256" key="5">
    <source>
        <dbReference type="SAM" id="SignalP"/>
    </source>
</evidence>
<dbReference type="OrthoDB" id="5340910at2759"/>
<evidence type="ECO:0000256" key="2">
    <source>
        <dbReference type="PROSITE-ProRule" id="PRU00192"/>
    </source>
</evidence>
<sequence length="537" mass="56854">MPPSTTLSSHHRRHRWLPKAVLSLAVLTAATQAACVSLADSKACPSFSSFFIDNGILSRLKDFGILLQPFNNADEFDKAMLNATGFMTSPSTCTGYNASVRIPYQNTLICTLAVQEQASKGCEGYPTTTASNMCDSSCTLYQQGLTAMINTQCPDDSNSKKDLSELEAICSRVKPEEWLGLHDNGPTCINSLANEASMCGLGSVADKCTYCQTNTTAECCKDASTTCNYPTTTTTAGPSATLSGTQTATPSGDAAPLPPSSDSGLSTKAIRGIIGGSVGAILVAMVLFLFIRRSRKAPRGNGNLSRHTSNSSGRYNISSPKVQEEGFASATPAAPIPMNTLPTFTPEPMDFGAAAGAGAIAGGDESDGKQSYCQALYPYQASMADELDLTPGDIVNVQRVFDDGWAVGVNMNTSSEGAFPVVCVMFVDESALDDEYEDENMHSMQAMTLREEDHEGRHSPSGRNSPRSSLPSRSSSPVHLPRRNSSIRESTVIVPGNNGMASSPLAGGRETPTGAGRDTMLSDASSMNRWWAGEGRK</sequence>
<evidence type="ECO:0000313" key="8">
    <source>
        <dbReference type="Proteomes" id="UP000726737"/>
    </source>
</evidence>
<keyword evidence="8" id="KW-1185">Reference proteome</keyword>
<keyword evidence="1 2" id="KW-0728">SH3 domain</keyword>
<dbReference type="PROSITE" id="PS50002">
    <property type="entry name" value="SH3"/>
    <property type="match status" value="1"/>
</dbReference>
<reference evidence="7" key="1">
    <citation type="journal article" date="2020" name="Fungal Divers.">
        <title>Resolving the Mortierellaceae phylogeny through synthesis of multi-gene phylogenetics and phylogenomics.</title>
        <authorList>
            <person name="Vandepol N."/>
            <person name="Liber J."/>
            <person name="Desiro A."/>
            <person name="Na H."/>
            <person name="Kennedy M."/>
            <person name="Barry K."/>
            <person name="Grigoriev I.V."/>
            <person name="Miller A.N."/>
            <person name="O'Donnell K."/>
            <person name="Stajich J.E."/>
            <person name="Bonito G."/>
        </authorList>
    </citation>
    <scope>NUCLEOTIDE SEQUENCE</scope>
    <source>
        <strain evidence="7">KOD948</strain>
    </source>
</reference>
<evidence type="ECO:0000256" key="1">
    <source>
        <dbReference type="ARBA" id="ARBA00022443"/>
    </source>
</evidence>
<keyword evidence="4" id="KW-0812">Transmembrane</keyword>
<feature type="compositionally biased region" description="Polar residues" evidence="3">
    <location>
        <begin position="302"/>
        <end position="318"/>
    </location>
</feature>
<protein>
    <recommendedName>
        <fullName evidence="6">SH3 domain-containing protein</fullName>
    </recommendedName>
</protein>
<feature type="chain" id="PRO_5040374176" description="SH3 domain-containing protein" evidence="5">
    <location>
        <begin position="34"/>
        <end position="537"/>
    </location>
</feature>
<keyword evidence="5" id="KW-0732">Signal</keyword>
<feature type="region of interest" description="Disordered" evidence="3">
    <location>
        <begin position="450"/>
        <end position="537"/>
    </location>
</feature>
<name>A0A9P6PN13_9FUNG</name>
<keyword evidence="4" id="KW-1133">Transmembrane helix</keyword>
<dbReference type="SMART" id="SM00326">
    <property type="entry name" value="SH3"/>
    <property type="match status" value="1"/>
</dbReference>
<dbReference type="SUPFAM" id="SSF50044">
    <property type="entry name" value="SH3-domain"/>
    <property type="match status" value="1"/>
</dbReference>
<dbReference type="AlphaFoldDB" id="A0A9P6PN13"/>
<dbReference type="EMBL" id="JAAAJA010000980">
    <property type="protein sequence ID" value="KAG0248508.1"/>
    <property type="molecule type" value="Genomic_DNA"/>
</dbReference>
<feature type="region of interest" description="Disordered" evidence="3">
    <location>
        <begin position="298"/>
        <end position="318"/>
    </location>
</feature>
<organism evidence="7 8">
    <name type="scientific">Mortierella polycephala</name>
    <dbReference type="NCBI Taxonomy" id="41804"/>
    <lineage>
        <taxon>Eukaryota</taxon>
        <taxon>Fungi</taxon>
        <taxon>Fungi incertae sedis</taxon>
        <taxon>Mucoromycota</taxon>
        <taxon>Mortierellomycotina</taxon>
        <taxon>Mortierellomycetes</taxon>
        <taxon>Mortierellales</taxon>
        <taxon>Mortierellaceae</taxon>
        <taxon>Mortierella</taxon>
    </lineage>
</organism>
<dbReference type="Proteomes" id="UP000726737">
    <property type="component" value="Unassembled WGS sequence"/>
</dbReference>
<feature type="region of interest" description="Disordered" evidence="3">
    <location>
        <begin position="234"/>
        <end position="263"/>
    </location>
</feature>
<gene>
    <name evidence="7" type="ORF">BG011_010210</name>
</gene>
<keyword evidence="4" id="KW-0472">Membrane</keyword>
<accession>A0A9P6PN13</accession>
<dbReference type="InterPro" id="IPR001452">
    <property type="entry name" value="SH3_domain"/>
</dbReference>
<feature type="compositionally biased region" description="Low complexity" evidence="3">
    <location>
        <begin position="234"/>
        <end position="245"/>
    </location>
</feature>
<feature type="transmembrane region" description="Helical" evidence="4">
    <location>
        <begin position="269"/>
        <end position="291"/>
    </location>
</feature>
<comment type="caution">
    <text evidence="7">The sequence shown here is derived from an EMBL/GenBank/DDBJ whole genome shotgun (WGS) entry which is preliminary data.</text>
</comment>
<dbReference type="InterPro" id="IPR036028">
    <property type="entry name" value="SH3-like_dom_sf"/>
</dbReference>
<dbReference type="Pfam" id="PF00018">
    <property type="entry name" value="SH3_1"/>
    <property type="match status" value="1"/>
</dbReference>
<evidence type="ECO:0000256" key="4">
    <source>
        <dbReference type="SAM" id="Phobius"/>
    </source>
</evidence>
<feature type="compositionally biased region" description="Low complexity" evidence="3">
    <location>
        <begin position="459"/>
        <end position="479"/>
    </location>
</feature>
<evidence type="ECO:0000256" key="3">
    <source>
        <dbReference type="SAM" id="MobiDB-lite"/>
    </source>
</evidence>
<feature type="domain" description="SH3" evidence="6">
    <location>
        <begin position="368"/>
        <end position="429"/>
    </location>
</feature>